<dbReference type="AlphaFoldDB" id="A0A327VMT4"/>
<dbReference type="InterPro" id="IPR046860">
    <property type="entry name" value="SnoaL_5"/>
</dbReference>
<feature type="domain" description="SnoaL-like" evidence="1">
    <location>
        <begin position="9"/>
        <end position="126"/>
    </location>
</feature>
<dbReference type="Gene3D" id="3.10.450.50">
    <property type="match status" value="1"/>
</dbReference>
<sequence length="126" mass="14514">MITTPKNVLTTQEVAARFHELAQQEKWFEIQEEFFAENVKSVDPPDSPYLGYAEGKAAVRKKGEDLVQRVTAVHRAYTSEPLVTGNHFVVARELDITVDPHGRIQFNEIMLYEVKDGQIILEQFFY</sequence>
<reference evidence="2 3" key="1">
    <citation type="submission" date="2018-06" db="EMBL/GenBank/DDBJ databases">
        <title>Genomic Encyclopedia of Archaeal and Bacterial Type Strains, Phase II (KMG-II): from individual species to whole genera.</title>
        <authorList>
            <person name="Goeker M."/>
        </authorList>
    </citation>
    <scope>NUCLEOTIDE SEQUENCE [LARGE SCALE GENOMIC DNA]</scope>
    <source>
        <strain evidence="2 3">DSM 29821</strain>
    </source>
</reference>
<name>A0A327VMT4_9BACT</name>
<dbReference type="SUPFAM" id="SSF54427">
    <property type="entry name" value="NTF2-like"/>
    <property type="match status" value="1"/>
</dbReference>
<dbReference type="Pfam" id="PF20409">
    <property type="entry name" value="SnoaL_5"/>
    <property type="match status" value="1"/>
</dbReference>
<organism evidence="2 3">
    <name type="scientific">Chitinophaga dinghuensis</name>
    <dbReference type="NCBI Taxonomy" id="1539050"/>
    <lineage>
        <taxon>Bacteria</taxon>
        <taxon>Pseudomonadati</taxon>
        <taxon>Bacteroidota</taxon>
        <taxon>Chitinophagia</taxon>
        <taxon>Chitinophagales</taxon>
        <taxon>Chitinophagaceae</taxon>
        <taxon>Chitinophaga</taxon>
    </lineage>
</organism>
<evidence type="ECO:0000313" key="2">
    <source>
        <dbReference type="EMBL" id="RAJ76665.1"/>
    </source>
</evidence>
<evidence type="ECO:0000313" key="3">
    <source>
        <dbReference type="Proteomes" id="UP000249819"/>
    </source>
</evidence>
<dbReference type="RefSeq" id="WP_170137883.1">
    <property type="nucleotide sequence ID" value="NZ_QLMA01000008.1"/>
</dbReference>
<proteinExistence type="predicted"/>
<dbReference type="EMBL" id="QLMA01000008">
    <property type="protein sequence ID" value="RAJ76665.1"/>
    <property type="molecule type" value="Genomic_DNA"/>
</dbReference>
<dbReference type="InterPro" id="IPR032710">
    <property type="entry name" value="NTF2-like_dom_sf"/>
</dbReference>
<accession>A0A327VMT4</accession>
<dbReference type="Proteomes" id="UP000249819">
    <property type="component" value="Unassembled WGS sequence"/>
</dbReference>
<comment type="caution">
    <text evidence="2">The sequence shown here is derived from an EMBL/GenBank/DDBJ whole genome shotgun (WGS) entry which is preliminary data.</text>
</comment>
<protein>
    <recommendedName>
        <fullName evidence="1">SnoaL-like domain-containing protein</fullName>
    </recommendedName>
</protein>
<evidence type="ECO:0000259" key="1">
    <source>
        <dbReference type="Pfam" id="PF20409"/>
    </source>
</evidence>
<gene>
    <name evidence="2" type="ORF">CLV59_108185</name>
</gene>
<keyword evidence="3" id="KW-1185">Reference proteome</keyword>